<dbReference type="Proteomes" id="UP000830375">
    <property type="component" value="Unassembled WGS sequence"/>
</dbReference>
<dbReference type="PRINTS" id="PR00237">
    <property type="entry name" value="GPCRRHODOPSN"/>
</dbReference>
<evidence type="ECO:0000256" key="5">
    <source>
        <dbReference type="ARBA" id="ARBA00023224"/>
    </source>
</evidence>
<evidence type="ECO:0000313" key="10">
    <source>
        <dbReference type="Proteomes" id="UP000830375"/>
    </source>
</evidence>
<dbReference type="Gene3D" id="1.20.1070.10">
    <property type="entry name" value="Rhodopsin 7-helix transmembrane proteins"/>
    <property type="match status" value="2"/>
</dbReference>
<feature type="transmembrane region" description="Helical" evidence="7">
    <location>
        <begin position="653"/>
        <end position="675"/>
    </location>
</feature>
<feature type="transmembrane region" description="Helical" evidence="7">
    <location>
        <begin position="61"/>
        <end position="81"/>
    </location>
</feature>
<comment type="subcellular location">
    <subcellularLocation>
        <location evidence="1">Membrane</location>
        <topology evidence="1">Multi-pass membrane protein</topology>
    </subcellularLocation>
</comment>
<dbReference type="PANTHER" id="PTHR26451">
    <property type="entry name" value="G_PROTEIN_RECEP_F1_2 DOMAIN-CONTAINING PROTEIN"/>
    <property type="match status" value="1"/>
</dbReference>
<dbReference type="PROSITE" id="PS00237">
    <property type="entry name" value="G_PROTEIN_RECEP_F1_1"/>
    <property type="match status" value="1"/>
</dbReference>
<feature type="transmembrane region" description="Helical" evidence="7">
    <location>
        <begin position="243"/>
        <end position="262"/>
    </location>
</feature>
<dbReference type="PRINTS" id="PR00245">
    <property type="entry name" value="OLFACTORYR"/>
</dbReference>
<dbReference type="SUPFAM" id="SSF81321">
    <property type="entry name" value="Family A G protein-coupled receptor-like"/>
    <property type="match status" value="2"/>
</dbReference>
<feature type="transmembrane region" description="Helical" evidence="7">
    <location>
        <begin position="621"/>
        <end position="641"/>
    </location>
</feature>
<sequence length="718" mass="81590">MQPPLENESIVLVFTLSGLNDMMGNRFVFFSLTALYYPLIVFCNVIIIYTVISHKKLHEPMYVFICNLCMNGLFGTAGFYPKFMYDLLSQYHMISFAGCLVQIFVIYSSVLCDFSTLTVMAYDRYVAICRPLEYHSVMTNQRILECILFCWLSPFFCMCVLIVLTSRLTLCGSTIEKLYCENWSVVKLSCFSTTLNNVIGYVIIIIYFGHAVLIFCSYIHLVGKCRTSREGRNKFIQTCVPHLLALLNVTAALLFDVLYTRYGSRSMPQDLRNFMAMEFLLVPPMLNPLIYGLNLTKLRKEVMRLFFKNKVEGWGNRPTSLTDRCCICCGDLSTSMFYDRSTSIVFLMGGKHMLPFTQKMLNFSDRHLTPPLPTMLPSDALKTPTCNSLVLCSGCTYPHFYYPTSISPKASLGFILYCAIIFFNVLIILAIFLERTLHQPMYILISCLSVNSVFGTAGFFPRVLTDLLSDIHSISREACFFQSFVIFTYAANEYTILMLMAFDRFAAIGKPLQYHNIITPRFLTILIVVNLAYPMILLGIAGLLTTKLTMCGNKLFKVYCHSYEVVKLSCENTVVNNVFGMFIIIVTSVIPLCLILYSYLKILIICQRSSSQFKGKAYQTCIPHIVVLLNFSVAVISDVTLSRVVTLNLPVGLSVFLSLEFLIIPPILNPLVYALNLPDIRKKIIYLINPFKSVTELRPMQNGKCNIFLLCCLKILDI</sequence>
<evidence type="ECO:0000256" key="1">
    <source>
        <dbReference type="ARBA" id="ARBA00004141"/>
    </source>
</evidence>
<keyword evidence="6 9" id="KW-0675">Receptor</keyword>
<feature type="transmembrane region" description="Helical" evidence="7">
    <location>
        <begin position="198"/>
        <end position="222"/>
    </location>
</feature>
<comment type="similarity">
    <text evidence="6">Belongs to the G-protein coupled receptor 1 family.</text>
</comment>
<dbReference type="EMBL" id="JACTAM010000015">
    <property type="protein sequence ID" value="KAI2655960.1"/>
    <property type="molecule type" value="Genomic_DNA"/>
</dbReference>
<protein>
    <submittedName>
        <fullName evidence="9">Olfactory receptor 6N1</fullName>
    </submittedName>
</protein>
<evidence type="ECO:0000256" key="3">
    <source>
        <dbReference type="ARBA" id="ARBA00022989"/>
    </source>
</evidence>
<evidence type="ECO:0000256" key="7">
    <source>
        <dbReference type="SAM" id="Phobius"/>
    </source>
</evidence>
<feature type="transmembrane region" description="Helical" evidence="7">
    <location>
        <begin position="414"/>
        <end position="433"/>
    </location>
</feature>
<keyword evidence="4 7" id="KW-0472">Membrane</keyword>
<keyword evidence="2 6" id="KW-0812">Transmembrane</keyword>
<name>A0ABQ8LZ84_LABRO</name>
<dbReference type="InterPro" id="IPR017452">
    <property type="entry name" value="GPCR_Rhodpsn_7TM"/>
</dbReference>
<feature type="domain" description="G-protein coupled receptors family 1 profile" evidence="8">
    <location>
        <begin position="423"/>
        <end position="673"/>
    </location>
</feature>
<feature type="transmembrane region" description="Helical" evidence="7">
    <location>
        <begin position="578"/>
        <end position="600"/>
    </location>
</feature>
<dbReference type="InterPro" id="IPR000276">
    <property type="entry name" value="GPCR_Rhodpsn"/>
</dbReference>
<feature type="transmembrane region" description="Helical" evidence="7">
    <location>
        <begin position="274"/>
        <end position="294"/>
    </location>
</feature>
<dbReference type="PANTHER" id="PTHR26451:SF871">
    <property type="entry name" value="ODORANT RECEPTOR-RELATED"/>
    <property type="match status" value="1"/>
</dbReference>
<feature type="transmembrane region" description="Helical" evidence="7">
    <location>
        <begin position="522"/>
        <end position="544"/>
    </location>
</feature>
<feature type="transmembrane region" description="Helical" evidence="7">
    <location>
        <begin position="93"/>
        <end position="122"/>
    </location>
</feature>
<evidence type="ECO:0000256" key="2">
    <source>
        <dbReference type="ARBA" id="ARBA00022692"/>
    </source>
</evidence>
<feature type="transmembrane region" description="Helical" evidence="7">
    <location>
        <begin position="480"/>
        <end position="502"/>
    </location>
</feature>
<proteinExistence type="inferred from homology"/>
<keyword evidence="5 6" id="KW-0807">Transducer</keyword>
<dbReference type="InterPro" id="IPR052921">
    <property type="entry name" value="GPCR1_Superfamily_Member"/>
</dbReference>
<dbReference type="PROSITE" id="PS50262">
    <property type="entry name" value="G_PROTEIN_RECEP_F1_2"/>
    <property type="match status" value="2"/>
</dbReference>
<evidence type="ECO:0000256" key="4">
    <source>
        <dbReference type="ARBA" id="ARBA00023136"/>
    </source>
</evidence>
<evidence type="ECO:0000256" key="6">
    <source>
        <dbReference type="RuleBase" id="RU000688"/>
    </source>
</evidence>
<organism evidence="9 10">
    <name type="scientific">Labeo rohita</name>
    <name type="common">Indian major carp</name>
    <name type="synonym">Cyprinus rohita</name>
    <dbReference type="NCBI Taxonomy" id="84645"/>
    <lineage>
        <taxon>Eukaryota</taxon>
        <taxon>Metazoa</taxon>
        <taxon>Chordata</taxon>
        <taxon>Craniata</taxon>
        <taxon>Vertebrata</taxon>
        <taxon>Euteleostomi</taxon>
        <taxon>Actinopterygii</taxon>
        <taxon>Neopterygii</taxon>
        <taxon>Teleostei</taxon>
        <taxon>Ostariophysi</taxon>
        <taxon>Cypriniformes</taxon>
        <taxon>Cyprinidae</taxon>
        <taxon>Labeoninae</taxon>
        <taxon>Labeonini</taxon>
        <taxon>Labeo</taxon>
    </lineage>
</organism>
<dbReference type="Pfam" id="PF13853">
    <property type="entry name" value="7tm_4"/>
    <property type="match status" value="2"/>
</dbReference>
<keyword evidence="3 7" id="KW-1133">Transmembrane helix</keyword>
<reference evidence="9 10" key="1">
    <citation type="submission" date="2022-01" db="EMBL/GenBank/DDBJ databases">
        <title>A high-quality chromosome-level genome assembly of rohu carp, Labeo rohita.</title>
        <authorList>
            <person name="Arick M.A. II"/>
            <person name="Hsu C.-Y."/>
            <person name="Magbanua Z."/>
            <person name="Pechanova O."/>
            <person name="Grover C."/>
            <person name="Miller E."/>
            <person name="Thrash A."/>
            <person name="Ezzel L."/>
            <person name="Alam S."/>
            <person name="Benzie J."/>
            <person name="Hamilton M."/>
            <person name="Karsi A."/>
            <person name="Lawrence M.L."/>
            <person name="Peterson D.G."/>
        </authorList>
    </citation>
    <scope>NUCLEOTIDE SEQUENCE [LARGE SCALE GENOMIC DNA]</scope>
    <source>
        <strain evidence="10">BAU-BD-2019</strain>
        <tissue evidence="9">Blood</tissue>
    </source>
</reference>
<comment type="caution">
    <text evidence="9">The sequence shown here is derived from an EMBL/GenBank/DDBJ whole genome shotgun (WGS) entry which is preliminary data.</text>
</comment>
<feature type="transmembrane region" description="Helical" evidence="7">
    <location>
        <begin position="143"/>
        <end position="164"/>
    </location>
</feature>
<accession>A0ABQ8LZ84</accession>
<gene>
    <name evidence="9" type="ORF">H4Q32_012756</name>
</gene>
<evidence type="ECO:0000313" key="9">
    <source>
        <dbReference type="EMBL" id="KAI2655960.1"/>
    </source>
</evidence>
<feature type="domain" description="G-protein coupled receptors family 1 profile" evidence="8">
    <location>
        <begin position="43"/>
        <end position="291"/>
    </location>
</feature>
<dbReference type="InterPro" id="IPR000725">
    <property type="entry name" value="Olfact_rcpt"/>
</dbReference>
<feature type="transmembrane region" description="Helical" evidence="7">
    <location>
        <begin position="27"/>
        <end position="49"/>
    </location>
</feature>
<evidence type="ECO:0000259" key="8">
    <source>
        <dbReference type="PROSITE" id="PS50262"/>
    </source>
</evidence>
<keyword evidence="10" id="KW-1185">Reference proteome</keyword>
<keyword evidence="6" id="KW-0297">G-protein coupled receptor</keyword>